<dbReference type="OrthoDB" id="9983919at2759"/>
<evidence type="ECO:0000256" key="1">
    <source>
        <dbReference type="SAM" id="MobiDB-lite"/>
    </source>
</evidence>
<feature type="region of interest" description="Disordered" evidence="1">
    <location>
        <begin position="222"/>
        <end position="357"/>
    </location>
</feature>
<dbReference type="PANTHER" id="PTHR35585">
    <property type="entry name" value="HHE DOMAIN PROTEIN (AFU_ORTHOLOGUE AFUA_4G00730)"/>
    <property type="match status" value="1"/>
</dbReference>
<dbReference type="AlphaFoldDB" id="A0A9W9CQ72"/>
<dbReference type="InterPro" id="IPR012312">
    <property type="entry name" value="Hemerythrin-like"/>
</dbReference>
<evidence type="ECO:0000259" key="2">
    <source>
        <dbReference type="Pfam" id="PF01814"/>
    </source>
</evidence>
<dbReference type="Proteomes" id="UP001140560">
    <property type="component" value="Unassembled WGS sequence"/>
</dbReference>
<feature type="compositionally biased region" description="Polar residues" evidence="1">
    <location>
        <begin position="306"/>
        <end position="325"/>
    </location>
</feature>
<comment type="caution">
    <text evidence="3">The sequence shown here is derived from an EMBL/GenBank/DDBJ whole genome shotgun (WGS) entry which is preliminary data.</text>
</comment>
<protein>
    <recommendedName>
        <fullName evidence="2">Hemerythrin-like domain-containing protein</fullName>
    </recommendedName>
</protein>
<name>A0A9W9CQ72_9PLEO</name>
<proteinExistence type="predicted"/>
<dbReference type="CDD" id="cd12108">
    <property type="entry name" value="Hr-like"/>
    <property type="match status" value="1"/>
</dbReference>
<evidence type="ECO:0000313" key="4">
    <source>
        <dbReference type="Proteomes" id="UP001140560"/>
    </source>
</evidence>
<evidence type="ECO:0000313" key="3">
    <source>
        <dbReference type="EMBL" id="KAJ4374723.1"/>
    </source>
</evidence>
<organism evidence="3 4">
    <name type="scientific">Neocucurbitaria cava</name>
    <dbReference type="NCBI Taxonomy" id="798079"/>
    <lineage>
        <taxon>Eukaryota</taxon>
        <taxon>Fungi</taxon>
        <taxon>Dikarya</taxon>
        <taxon>Ascomycota</taxon>
        <taxon>Pezizomycotina</taxon>
        <taxon>Dothideomycetes</taxon>
        <taxon>Pleosporomycetidae</taxon>
        <taxon>Pleosporales</taxon>
        <taxon>Pleosporineae</taxon>
        <taxon>Cucurbitariaceae</taxon>
        <taxon>Neocucurbitaria</taxon>
    </lineage>
</organism>
<feature type="compositionally biased region" description="Basic and acidic residues" evidence="1">
    <location>
        <begin position="222"/>
        <end position="248"/>
    </location>
</feature>
<feature type="domain" description="Hemerythrin-like" evidence="2">
    <location>
        <begin position="43"/>
        <end position="162"/>
    </location>
</feature>
<sequence length="357" mass="40265">MFAPRAFLTPIARAAVRPHALRVPLNNSRLASVRTQIASASTVTDAITEDHRELEKYYNEIVNNPTDVDHIERFGNQFRWELARHSVAEELLIYPAMEKYMGEKGKQNADRDREQHHRVKELLKEFQNMRAHDSGYIPKVKELWQVLSQHIKEEERDDLPALEKAMSTSEDRGYSESLAKKFDRTKGFVPSRSHPSAGENPWFEGPMGMLAAPIDRIADIFRKFPSDPKNPDRSKRTDKPAYDPDAPIKSDSPSAYDPDAPGKTHPSANDPSAPRKSEPSAYDPNPLKRSPIPSKRSDTNAYDPDPSQNSTFGSNPSKRSDTSAYEPNPSKRSDPSAYNANPSKKPEDPASYLNKRV</sequence>
<dbReference type="Gene3D" id="1.20.120.520">
    <property type="entry name" value="nmb1532 protein domain like"/>
    <property type="match status" value="1"/>
</dbReference>
<accession>A0A9W9CQ72</accession>
<keyword evidence="4" id="KW-1185">Reference proteome</keyword>
<dbReference type="Pfam" id="PF01814">
    <property type="entry name" value="Hemerythrin"/>
    <property type="match status" value="1"/>
</dbReference>
<dbReference type="EMBL" id="JAPEUY010000003">
    <property type="protein sequence ID" value="KAJ4374723.1"/>
    <property type="molecule type" value="Genomic_DNA"/>
</dbReference>
<dbReference type="PANTHER" id="PTHR35585:SF1">
    <property type="entry name" value="HHE DOMAIN PROTEIN (AFU_ORTHOLOGUE AFUA_4G00730)"/>
    <property type="match status" value="1"/>
</dbReference>
<reference evidence="3" key="1">
    <citation type="submission" date="2022-10" db="EMBL/GenBank/DDBJ databases">
        <title>Tapping the CABI collections for fungal endophytes: first genome assemblies for Collariella, Neodidymelliopsis, Ascochyta clinopodiicola, Didymella pomorum, Didymosphaeria variabile, Neocosmospora piperis and Neocucurbitaria cava.</title>
        <authorList>
            <person name="Hill R."/>
        </authorList>
    </citation>
    <scope>NUCLEOTIDE SEQUENCE</scope>
    <source>
        <strain evidence="3">IMI 356814</strain>
    </source>
</reference>
<gene>
    <name evidence="3" type="ORF">N0V83_001798</name>
</gene>